<dbReference type="Pfam" id="PF07905">
    <property type="entry name" value="PucR"/>
    <property type="match status" value="1"/>
</dbReference>
<evidence type="ECO:0000259" key="1">
    <source>
        <dbReference type="Pfam" id="PF07905"/>
    </source>
</evidence>
<dbReference type="RefSeq" id="WP_317936767.1">
    <property type="nucleotide sequence ID" value="NZ_JAUBDH010000010.1"/>
</dbReference>
<dbReference type="InterPro" id="IPR012914">
    <property type="entry name" value="PucR_dom"/>
</dbReference>
<keyword evidence="3" id="KW-1185">Reference proteome</keyword>
<evidence type="ECO:0000313" key="2">
    <source>
        <dbReference type="EMBL" id="MDW0111155.1"/>
    </source>
</evidence>
<proteinExistence type="predicted"/>
<dbReference type="Proteomes" id="UP001280629">
    <property type="component" value="Unassembled WGS sequence"/>
</dbReference>
<gene>
    <name evidence="2" type="ORF">QT716_14110</name>
</gene>
<protein>
    <submittedName>
        <fullName evidence="2">PucR family transcriptional regulator ligand-binding domain-containing protein</fullName>
    </submittedName>
</protein>
<reference evidence="2 3" key="1">
    <citation type="submission" date="2023-06" db="EMBL/GenBank/DDBJ databases">
        <title>Sporosarcina sp. nov., isolated from Korean traditional fermented seafood 'Jeotgal'.</title>
        <authorList>
            <person name="Yang A.-I."/>
            <person name="Shin N.-R."/>
        </authorList>
    </citation>
    <scope>NUCLEOTIDE SEQUENCE [LARGE SCALE GENOMIC DNA]</scope>
    <source>
        <strain evidence="2 3">KCTC3840</strain>
    </source>
</reference>
<name>A0ABU4G2F0_9BACL</name>
<organism evidence="2 3">
    <name type="scientific">Sporosarcina aquimarina</name>
    <dbReference type="NCBI Taxonomy" id="114975"/>
    <lineage>
        <taxon>Bacteria</taxon>
        <taxon>Bacillati</taxon>
        <taxon>Bacillota</taxon>
        <taxon>Bacilli</taxon>
        <taxon>Bacillales</taxon>
        <taxon>Caryophanaceae</taxon>
        <taxon>Sporosarcina</taxon>
    </lineage>
</organism>
<evidence type="ECO:0000313" key="3">
    <source>
        <dbReference type="Proteomes" id="UP001280629"/>
    </source>
</evidence>
<sequence>MYVTIENVLEMNGFEHVELMGGASGVGRRVETVFFMEVPDIYSYIDENGLLLTTLYPIADNPDAIATLIPKLAKMNIAGIAVKPGRYVDEIPSIMIQQADELELPLIQLPSDANLSLLTNQVLTTLLDARTSVLEFRNKVHQ</sequence>
<accession>A0ABU4G2F0</accession>
<comment type="caution">
    <text evidence="2">The sequence shown here is derived from an EMBL/GenBank/DDBJ whole genome shotgun (WGS) entry which is preliminary data.</text>
</comment>
<feature type="domain" description="Purine catabolism PurC-like" evidence="1">
    <location>
        <begin position="8"/>
        <end position="125"/>
    </location>
</feature>
<dbReference type="EMBL" id="JAUBDH010000010">
    <property type="protein sequence ID" value="MDW0111155.1"/>
    <property type="molecule type" value="Genomic_DNA"/>
</dbReference>